<feature type="compositionally biased region" description="Low complexity" evidence="1">
    <location>
        <begin position="58"/>
        <end position="79"/>
    </location>
</feature>
<proteinExistence type="predicted"/>
<keyword evidence="2" id="KW-0472">Membrane</keyword>
<dbReference type="Proteomes" id="UP000017984">
    <property type="component" value="Chromosome"/>
</dbReference>
<keyword evidence="2" id="KW-0812">Transmembrane</keyword>
<gene>
    <name evidence="3" type="ORF">M878_24300</name>
</gene>
<comment type="caution">
    <text evidence="3">The sequence shown here is derived from an EMBL/GenBank/DDBJ whole genome shotgun (WGS) entry which is preliminary data.</text>
</comment>
<dbReference type="HOGENOM" id="CLU_1212107_0_0_11"/>
<feature type="non-terminal residue" evidence="3">
    <location>
        <position position="1"/>
    </location>
</feature>
<name>V6K813_STRRC</name>
<dbReference type="AlphaFoldDB" id="V6K813"/>
<keyword evidence="2" id="KW-1133">Transmembrane helix</keyword>
<protein>
    <submittedName>
        <fullName evidence="3">Uncharacterized protein</fullName>
    </submittedName>
</protein>
<feature type="compositionally biased region" description="Polar residues" evidence="1">
    <location>
        <begin position="185"/>
        <end position="201"/>
    </location>
</feature>
<sequence>QPAYGAPQPSHQPAYDDDPPRGKSRVPLIAAVGVGIVVVGVGAGVLLSDGGGKDQGNDNKTVAATSPAPGSSSPGADPARAQAVELDKLLSDSGSSRASVIKAVADVKQCDNLDGAASDLHAAANQRGELVTRLGKLSVDKLPNNGDLTDALTKAWQASAAADNHYAAWAGQAKGNKVCRKGHARSTNEAQAGNRASGTASAQKVKAAALWNAIARKYGLTEREPVQL</sequence>
<feature type="region of interest" description="Disordered" evidence="1">
    <location>
        <begin position="1"/>
        <end position="26"/>
    </location>
</feature>
<feature type="region of interest" description="Disordered" evidence="1">
    <location>
        <begin position="48"/>
        <end position="79"/>
    </location>
</feature>
<evidence type="ECO:0000313" key="3">
    <source>
        <dbReference type="EMBL" id="EST27571.1"/>
    </source>
</evidence>
<feature type="region of interest" description="Disordered" evidence="1">
    <location>
        <begin position="181"/>
        <end position="201"/>
    </location>
</feature>
<dbReference type="PATRIC" id="fig|1352936.5.peg.5063"/>
<keyword evidence="4" id="KW-1185">Reference proteome</keyword>
<dbReference type="EMBL" id="AWQX01000210">
    <property type="protein sequence ID" value="EST27571.1"/>
    <property type="molecule type" value="Genomic_DNA"/>
</dbReference>
<organism evidence="3 4">
    <name type="scientific">Streptomyces roseochromogenus subsp. oscitans DS 12.976</name>
    <dbReference type="NCBI Taxonomy" id="1352936"/>
    <lineage>
        <taxon>Bacteria</taxon>
        <taxon>Bacillati</taxon>
        <taxon>Actinomycetota</taxon>
        <taxon>Actinomycetes</taxon>
        <taxon>Kitasatosporales</taxon>
        <taxon>Streptomycetaceae</taxon>
        <taxon>Streptomyces</taxon>
    </lineage>
</organism>
<evidence type="ECO:0000256" key="1">
    <source>
        <dbReference type="SAM" id="MobiDB-lite"/>
    </source>
</evidence>
<reference evidence="3 4" key="1">
    <citation type="journal article" date="2014" name="Genome Announc.">
        <title>Draft Genome Sequence of Streptomyces roseochromogenes subsp. oscitans DS 12.976, Producer of the Aminocoumarin Antibiotic Clorobiocin.</title>
        <authorList>
            <person name="Ruckert C."/>
            <person name="Kalinowski J."/>
            <person name="Heide L."/>
            <person name="Apel A.K."/>
        </authorList>
    </citation>
    <scope>NUCLEOTIDE SEQUENCE [LARGE SCALE GENOMIC DNA]</scope>
    <source>
        <strain evidence="3 4">DS 12.976</strain>
    </source>
</reference>
<accession>V6K813</accession>
<evidence type="ECO:0000313" key="4">
    <source>
        <dbReference type="Proteomes" id="UP000017984"/>
    </source>
</evidence>
<evidence type="ECO:0000256" key="2">
    <source>
        <dbReference type="SAM" id="Phobius"/>
    </source>
</evidence>
<feature type="transmembrane region" description="Helical" evidence="2">
    <location>
        <begin position="26"/>
        <end position="47"/>
    </location>
</feature>